<gene>
    <name evidence="1" type="ORF">FBEOM_10100</name>
</gene>
<evidence type="ECO:0000313" key="2">
    <source>
        <dbReference type="Proteomes" id="UP000730481"/>
    </source>
</evidence>
<accession>A0A9P5ABY4</accession>
<comment type="caution">
    <text evidence="1">The sequence shown here is derived from an EMBL/GenBank/DDBJ whole genome shotgun (WGS) entry which is preliminary data.</text>
</comment>
<sequence>MLVLLLHKRLIMSEEPMAKACALELSVMLVIWLEHSLLVQNTFEMPDAHSTPSYNHPYFSSLSRLYGSAVIGIVGIRAFPCGYVYPIPRGWPCAENRRMAEDADPWEDEEERKKWRGFCIVTRVLARQAGKRPLSELVLDNNKLPTGINHFVFDESNKEYDNLFKIVEQPSFRRIVLSLLAEHLYGYDADEWGFHRNGKISDLLAKAPHLQEAILQTDYPIDNTSWAVE</sequence>
<dbReference type="AlphaFoldDB" id="A0A9P5ABY4"/>
<dbReference type="Proteomes" id="UP000730481">
    <property type="component" value="Unassembled WGS sequence"/>
</dbReference>
<proteinExistence type="predicted"/>
<organism evidence="1 2">
    <name type="scientific">Fusarium beomiforme</name>
    <dbReference type="NCBI Taxonomy" id="44412"/>
    <lineage>
        <taxon>Eukaryota</taxon>
        <taxon>Fungi</taxon>
        <taxon>Dikarya</taxon>
        <taxon>Ascomycota</taxon>
        <taxon>Pezizomycotina</taxon>
        <taxon>Sordariomycetes</taxon>
        <taxon>Hypocreomycetidae</taxon>
        <taxon>Hypocreales</taxon>
        <taxon>Nectriaceae</taxon>
        <taxon>Fusarium</taxon>
        <taxon>Fusarium burgessii species complex</taxon>
    </lineage>
</organism>
<reference evidence="1" key="2">
    <citation type="submission" date="2020-02" db="EMBL/GenBank/DDBJ databases">
        <title>Identification and distribution of gene clusters putatively required for synthesis of sphingolipid metabolism inhibitors in phylogenetically diverse species of the filamentous fungus Fusarium.</title>
        <authorList>
            <person name="Kim H.-S."/>
            <person name="Busman M."/>
            <person name="Brown D.W."/>
            <person name="Divon H."/>
            <person name="Uhlig S."/>
            <person name="Proctor R.H."/>
        </authorList>
    </citation>
    <scope>NUCLEOTIDE SEQUENCE</scope>
    <source>
        <strain evidence="1">NRRL 25174</strain>
    </source>
</reference>
<protein>
    <submittedName>
        <fullName evidence="1">Uncharacterized protein</fullName>
    </submittedName>
</protein>
<reference evidence="1" key="1">
    <citation type="journal article" date="2017" name="Mycologia">
        <title>Fusarium algeriense, sp. nov., a novel toxigenic crown rot pathogen of durum wheat from Algeria is nested in the Fusarium burgessii species complex.</title>
        <authorList>
            <person name="Laraba I."/>
            <person name="Keddad A."/>
            <person name="Boureghda H."/>
            <person name="Abdallah N."/>
            <person name="Vaughan M.M."/>
            <person name="Proctor R.H."/>
            <person name="Busman M."/>
            <person name="O'Donnell K."/>
        </authorList>
    </citation>
    <scope>NUCLEOTIDE SEQUENCE</scope>
    <source>
        <strain evidence="1">NRRL 25174</strain>
    </source>
</reference>
<keyword evidence="2" id="KW-1185">Reference proteome</keyword>
<name>A0A9P5ABY4_9HYPO</name>
<evidence type="ECO:0000313" key="1">
    <source>
        <dbReference type="EMBL" id="KAF4336045.1"/>
    </source>
</evidence>
<dbReference type="EMBL" id="PVQB02000520">
    <property type="protein sequence ID" value="KAF4336045.1"/>
    <property type="molecule type" value="Genomic_DNA"/>
</dbReference>
<dbReference type="OrthoDB" id="5422579at2759"/>